<dbReference type="Pfam" id="PF06152">
    <property type="entry name" value="Phage_min_cap2"/>
    <property type="match status" value="1"/>
</dbReference>
<dbReference type="RefSeq" id="WP_187002701.1">
    <property type="nucleotide sequence ID" value="NZ_JACOQE010000001.1"/>
</dbReference>
<comment type="caution">
    <text evidence="1">The sequence shown here is derived from an EMBL/GenBank/DDBJ whole genome shotgun (WGS) entry which is preliminary data.</text>
</comment>
<dbReference type="InterPro" id="IPR009319">
    <property type="entry name" value="Phage_A118_VSP1"/>
</dbReference>
<sequence length="556" mass="64786">MTQGEIEKLTVKTENIFSELEVRIMSDIVRRIKENGVSTATADWQISRLQQLGMAKEEVTAWIQKALEASDKEMDCIFSDETYKEYYGHARAYRIADFQQIPFDQNTFLQSLIETTKQQLMSEYQNITGSMGFAIKNPATGKIRSSPLLDYYRSTLDNAVMDIQSGAFDYNTVLNRTITEMTRSGIRYIEYDSGHRDRVNVAVRRAVLTGFRQVQGKINEQVAADLNTDQYEVSYHVGARPTHQPWQGRVWTMQQLITVCGLGEITGLKGINCYHDYKPFPPGSIRTYTDEQLTRMLKEENTPKEYNGKQYTTYEALQQQRKMERNMRAQRQKIKLLQEGDADPEDIILAKAKYRGQMQTYKDFSEKMKLPEQKQRIMQDGLRGRFMPTKAENAKAEQITQEKIAEQERQAHKSRFSEHFTEFNNGQKDVITTRRLMNNLNKSNVGRETVKYISEHPELKIKMCYKVDTPENTFGMQIKDNIYIYATKTATVQKTAETLVHEVTHHRYDIGGNQWSECVCRAQEIKHRKDVDKLTGEELRDIIKSVKRDYPDYKWR</sequence>
<keyword evidence="2" id="KW-1185">Reference proteome</keyword>
<protein>
    <submittedName>
        <fullName evidence="1">Phage minor capsid protein</fullName>
    </submittedName>
</protein>
<accession>A0ABR7HZ72</accession>
<organism evidence="1 2">
    <name type="scientific">Blautia intestinalis</name>
    <dbReference type="NCBI Taxonomy" id="2763028"/>
    <lineage>
        <taxon>Bacteria</taxon>
        <taxon>Bacillati</taxon>
        <taxon>Bacillota</taxon>
        <taxon>Clostridia</taxon>
        <taxon>Lachnospirales</taxon>
        <taxon>Lachnospiraceae</taxon>
        <taxon>Blautia</taxon>
    </lineage>
</organism>
<dbReference type="EMBL" id="JACOQE010000001">
    <property type="protein sequence ID" value="MBC5739543.1"/>
    <property type="molecule type" value="Genomic_DNA"/>
</dbReference>
<proteinExistence type="predicted"/>
<reference evidence="1 2" key="1">
    <citation type="submission" date="2020-08" db="EMBL/GenBank/DDBJ databases">
        <title>Genome public.</title>
        <authorList>
            <person name="Liu C."/>
            <person name="Sun Q."/>
        </authorList>
    </citation>
    <scope>NUCLEOTIDE SEQUENCE [LARGE SCALE GENOMIC DNA]</scope>
    <source>
        <strain evidence="1 2">27-44</strain>
    </source>
</reference>
<evidence type="ECO:0000313" key="1">
    <source>
        <dbReference type="EMBL" id="MBC5739543.1"/>
    </source>
</evidence>
<dbReference type="Proteomes" id="UP000633936">
    <property type="component" value="Unassembled WGS sequence"/>
</dbReference>
<name>A0ABR7HZ72_9FIRM</name>
<evidence type="ECO:0000313" key="2">
    <source>
        <dbReference type="Proteomes" id="UP000633936"/>
    </source>
</evidence>
<gene>
    <name evidence="1" type="ORF">H8Z79_03535</name>
</gene>